<feature type="transmembrane region" description="Helical" evidence="5">
    <location>
        <begin position="12"/>
        <end position="32"/>
    </location>
</feature>
<dbReference type="InterPro" id="IPR037185">
    <property type="entry name" value="EmrE-like"/>
</dbReference>
<dbReference type="RefSeq" id="WP_189567129.1">
    <property type="nucleotide sequence ID" value="NZ_BMXI01000002.1"/>
</dbReference>
<name>A0A918WGY1_9BACT</name>
<dbReference type="PANTHER" id="PTHR22911">
    <property type="entry name" value="ACYL-MALONYL CONDENSING ENZYME-RELATED"/>
    <property type="match status" value="1"/>
</dbReference>
<evidence type="ECO:0000313" key="8">
    <source>
        <dbReference type="Proteomes" id="UP000644507"/>
    </source>
</evidence>
<evidence type="ECO:0000313" key="7">
    <source>
        <dbReference type="EMBL" id="GHC43264.1"/>
    </source>
</evidence>
<keyword evidence="4 5" id="KW-0472">Membrane</keyword>
<feature type="transmembrane region" description="Helical" evidence="5">
    <location>
        <begin position="44"/>
        <end position="61"/>
    </location>
</feature>
<feature type="transmembrane region" description="Helical" evidence="5">
    <location>
        <begin position="101"/>
        <end position="119"/>
    </location>
</feature>
<dbReference type="EMBL" id="BMXI01000002">
    <property type="protein sequence ID" value="GHC43264.1"/>
    <property type="molecule type" value="Genomic_DNA"/>
</dbReference>
<dbReference type="PANTHER" id="PTHR22911:SF6">
    <property type="entry name" value="SOLUTE CARRIER FAMILY 35 MEMBER G1"/>
    <property type="match status" value="1"/>
</dbReference>
<comment type="caution">
    <text evidence="7">The sequence shown here is derived from an EMBL/GenBank/DDBJ whole genome shotgun (WGS) entry which is preliminary data.</text>
</comment>
<dbReference type="Pfam" id="PF00892">
    <property type="entry name" value="EamA"/>
    <property type="match status" value="2"/>
</dbReference>
<feature type="domain" description="EamA" evidence="6">
    <location>
        <begin position="9"/>
        <end position="141"/>
    </location>
</feature>
<evidence type="ECO:0000259" key="6">
    <source>
        <dbReference type="Pfam" id="PF00892"/>
    </source>
</evidence>
<feature type="transmembrane region" description="Helical" evidence="5">
    <location>
        <begin position="154"/>
        <end position="172"/>
    </location>
</feature>
<protein>
    <recommendedName>
        <fullName evidence="6">EamA domain-containing protein</fullName>
    </recommendedName>
</protein>
<feature type="transmembrane region" description="Helical" evidence="5">
    <location>
        <begin position="210"/>
        <end position="229"/>
    </location>
</feature>
<evidence type="ECO:0000256" key="5">
    <source>
        <dbReference type="SAM" id="Phobius"/>
    </source>
</evidence>
<reference evidence="7" key="2">
    <citation type="submission" date="2020-09" db="EMBL/GenBank/DDBJ databases">
        <authorList>
            <person name="Sun Q."/>
            <person name="Kim S."/>
        </authorList>
    </citation>
    <scope>NUCLEOTIDE SEQUENCE</scope>
    <source>
        <strain evidence="7">KCTC 12988</strain>
    </source>
</reference>
<reference evidence="7" key="1">
    <citation type="journal article" date="2014" name="Int. J. Syst. Evol. Microbiol.">
        <title>Complete genome sequence of Corynebacterium casei LMG S-19264T (=DSM 44701T), isolated from a smear-ripened cheese.</title>
        <authorList>
            <consortium name="US DOE Joint Genome Institute (JGI-PGF)"/>
            <person name="Walter F."/>
            <person name="Albersmeier A."/>
            <person name="Kalinowski J."/>
            <person name="Ruckert C."/>
        </authorList>
    </citation>
    <scope>NUCLEOTIDE SEQUENCE</scope>
    <source>
        <strain evidence="7">KCTC 12988</strain>
    </source>
</reference>
<dbReference type="GO" id="GO:0016020">
    <property type="term" value="C:membrane"/>
    <property type="evidence" value="ECO:0007669"/>
    <property type="project" value="UniProtKB-SubCell"/>
</dbReference>
<organism evidence="7 8">
    <name type="scientific">Roseibacillus persicicus</name>
    <dbReference type="NCBI Taxonomy" id="454148"/>
    <lineage>
        <taxon>Bacteria</taxon>
        <taxon>Pseudomonadati</taxon>
        <taxon>Verrucomicrobiota</taxon>
        <taxon>Verrucomicrobiia</taxon>
        <taxon>Verrucomicrobiales</taxon>
        <taxon>Verrucomicrobiaceae</taxon>
        <taxon>Roseibacillus</taxon>
    </lineage>
</organism>
<evidence type="ECO:0000256" key="2">
    <source>
        <dbReference type="ARBA" id="ARBA00022692"/>
    </source>
</evidence>
<sequence>MNEPVSIRKGIVLMLLSVVFFSVNCLIIRWVGLFASVDGWMSSFTRGLAGTIFVIAVYSRGRGLHLSHLRKPMIILRGFLGVTTITMLYFTLIHLGAGRAMVINLTYPLFGAIIAALVLKEKPHPATLGLLILAMIGLGLFFSESLQNATFGGYDLLGLAGAVLAGATVVVIRKLTQTETAPTIYSGQCIITLLVTTPLAMPSFGETTPFIWFLLMLGGGIVAYGQILITKGFYHLDVAQGSAIQMLIPVLTGAGGFVLFSESFSIIEIIGAILTLFATWRITIAPRAVLATSAPDVAIPQDTTKESCGTTIPPKKTPIR</sequence>
<proteinExistence type="predicted"/>
<comment type="subcellular location">
    <subcellularLocation>
        <location evidence="1">Membrane</location>
        <topology evidence="1">Multi-pass membrane protein</topology>
    </subcellularLocation>
</comment>
<accession>A0A918WGY1</accession>
<evidence type="ECO:0000256" key="3">
    <source>
        <dbReference type="ARBA" id="ARBA00022989"/>
    </source>
</evidence>
<evidence type="ECO:0000256" key="1">
    <source>
        <dbReference type="ARBA" id="ARBA00004141"/>
    </source>
</evidence>
<feature type="transmembrane region" description="Helical" evidence="5">
    <location>
        <begin position="184"/>
        <end position="204"/>
    </location>
</feature>
<dbReference type="Proteomes" id="UP000644507">
    <property type="component" value="Unassembled WGS sequence"/>
</dbReference>
<keyword evidence="3 5" id="KW-1133">Transmembrane helix</keyword>
<dbReference type="SUPFAM" id="SSF103481">
    <property type="entry name" value="Multidrug resistance efflux transporter EmrE"/>
    <property type="match status" value="2"/>
</dbReference>
<feature type="transmembrane region" description="Helical" evidence="5">
    <location>
        <begin position="126"/>
        <end position="142"/>
    </location>
</feature>
<feature type="transmembrane region" description="Helical" evidence="5">
    <location>
        <begin position="73"/>
        <end position="95"/>
    </location>
</feature>
<feature type="transmembrane region" description="Helical" evidence="5">
    <location>
        <begin position="266"/>
        <end position="284"/>
    </location>
</feature>
<dbReference type="AlphaFoldDB" id="A0A918WGY1"/>
<gene>
    <name evidence="7" type="ORF">GCM10007100_05450</name>
</gene>
<feature type="domain" description="EamA" evidence="6">
    <location>
        <begin position="155"/>
        <end position="281"/>
    </location>
</feature>
<evidence type="ECO:0000256" key="4">
    <source>
        <dbReference type="ARBA" id="ARBA00023136"/>
    </source>
</evidence>
<keyword evidence="8" id="KW-1185">Reference proteome</keyword>
<dbReference type="InterPro" id="IPR000620">
    <property type="entry name" value="EamA_dom"/>
</dbReference>
<feature type="transmembrane region" description="Helical" evidence="5">
    <location>
        <begin position="241"/>
        <end position="260"/>
    </location>
</feature>
<keyword evidence="2 5" id="KW-0812">Transmembrane</keyword>